<dbReference type="AlphaFoldDB" id="A0A0C9WU18"/>
<dbReference type="EMBL" id="KN838720">
    <property type="protein sequence ID" value="KIJ96477.1"/>
    <property type="molecule type" value="Genomic_DNA"/>
</dbReference>
<reference evidence="1" key="3">
    <citation type="submission" date="2015-02" db="EMBL/GenBank/DDBJ databases">
        <title>Evolutionary Origins and Diversification of the Mycorrhizal Mutualists.</title>
        <authorList>
            <consortium name="DOE Joint Genome Institute"/>
            <consortium name="Mycorrhizal Genomics Consortium"/>
            <person name="Kohler A."/>
            <person name="Kuo A."/>
            <person name="Nagy L.G."/>
            <person name="Floudas D."/>
            <person name="Copeland A."/>
            <person name="Barry K.W."/>
            <person name="Cichocki N."/>
            <person name="Veneault-Fourrey C."/>
            <person name="LaButti K."/>
            <person name="Lindquist E.A."/>
            <person name="Lipzen A."/>
            <person name="Lundell T."/>
            <person name="Morin E."/>
            <person name="Murat C."/>
            <person name="Riley R."/>
            <person name="Ohm R."/>
            <person name="Sun H."/>
            <person name="Tunlid A."/>
            <person name="Henrissat B."/>
            <person name="Grigoriev I.V."/>
            <person name="Hibbett D.S."/>
            <person name="Martin F."/>
        </authorList>
    </citation>
    <scope>NUCLEOTIDE SEQUENCE</scope>
    <source>
        <strain evidence="1 3">LaAM-08-1</strain>
    </source>
</reference>
<feature type="non-terminal residue" evidence="1">
    <location>
        <position position="131"/>
    </location>
</feature>
<dbReference type="HOGENOM" id="CLU_1932538_0_0_1"/>
<name>A0A0C9WU18_9AGAR</name>
<proteinExistence type="predicted"/>
<accession>A0A0C9WU18</accession>
<organism evidence="1 3">
    <name type="scientific">Laccaria amethystina LaAM-08-1</name>
    <dbReference type="NCBI Taxonomy" id="1095629"/>
    <lineage>
        <taxon>Eukaryota</taxon>
        <taxon>Fungi</taxon>
        <taxon>Dikarya</taxon>
        <taxon>Basidiomycota</taxon>
        <taxon>Agaricomycotina</taxon>
        <taxon>Agaricomycetes</taxon>
        <taxon>Agaricomycetidae</taxon>
        <taxon>Agaricales</taxon>
        <taxon>Agaricineae</taxon>
        <taxon>Hydnangiaceae</taxon>
        <taxon>Laccaria</taxon>
    </lineage>
</organism>
<evidence type="ECO:0000313" key="1">
    <source>
        <dbReference type="EMBL" id="KIJ91898.1"/>
    </source>
</evidence>
<dbReference type="EMBL" id="KN838956">
    <property type="protein sequence ID" value="KIJ91898.1"/>
    <property type="molecule type" value="Genomic_DNA"/>
</dbReference>
<evidence type="ECO:0000313" key="2">
    <source>
        <dbReference type="EMBL" id="KIJ96477.1"/>
    </source>
</evidence>
<evidence type="ECO:0000313" key="3">
    <source>
        <dbReference type="Proteomes" id="UP000054477"/>
    </source>
</evidence>
<keyword evidence="3" id="KW-1185">Reference proteome</keyword>
<reference evidence="1 3" key="1">
    <citation type="submission" date="2014-04" db="EMBL/GenBank/DDBJ databases">
        <authorList>
            <consortium name="DOE Joint Genome Institute"/>
            <person name="Kuo A."/>
            <person name="Kohler A."/>
            <person name="Nagy L.G."/>
            <person name="Floudas D."/>
            <person name="Copeland A."/>
            <person name="Barry K.W."/>
            <person name="Cichocki N."/>
            <person name="Veneault-Fourrey C."/>
            <person name="LaButti K."/>
            <person name="Lindquist E.A."/>
            <person name="Lipzen A."/>
            <person name="Lundell T."/>
            <person name="Morin E."/>
            <person name="Murat C."/>
            <person name="Sun H."/>
            <person name="Tunlid A."/>
            <person name="Henrissat B."/>
            <person name="Grigoriev I.V."/>
            <person name="Hibbett D.S."/>
            <person name="Martin F."/>
            <person name="Nordberg H.P."/>
            <person name="Cantor M.N."/>
            <person name="Hua S.X."/>
        </authorList>
    </citation>
    <scope>NUCLEOTIDE SEQUENCE [LARGE SCALE GENOMIC DNA]</scope>
    <source>
        <strain evidence="1 3">LaAM-08-1</strain>
    </source>
</reference>
<gene>
    <name evidence="2" type="ORF">K443DRAFT_107225</name>
    <name evidence="1" type="ORF">K443DRAFT_114404</name>
</gene>
<reference evidence="3" key="2">
    <citation type="submission" date="2015-01" db="EMBL/GenBank/DDBJ databases">
        <title>Evolutionary Origins and Diversification of the Mycorrhizal Mutualists.</title>
        <authorList>
            <consortium name="DOE Joint Genome Institute"/>
            <consortium name="Mycorrhizal Genomics Consortium"/>
            <person name="Kohler A."/>
            <person name="Kuo A."/>
            <person name="Nagy L.G."/>
            <person name="Floudas D."/>
            <person name="Copeland A."/>
            <person name="Barry K.W."/>
            <person name="Cichocki N."/>
            <person name="Veneault-Fourrey C."/>
            <person name="LaButti K."/>
            <person name="Lindquist E.A."/>
            <person name="Lipzen A."/>
            <person name="Lundell T."/>
            <person name="Morin E."/>
            <person name="Murat C."/>
            <person name="Riley R."/>
            <person name="Ohm R."/>
            <person name="Sun H."/>
            <person name="Tunlid A."/>
            <person name="Henrissat B."/>
            <person name="Grigoriev I.V."/>
            <person name="Hibbett D.S."/>
            <person name="Martin F."/>
        </authorList>
    </citation>
    <scope>NUCLEOTIDE SEQUENCE [LARGE SCALE GENOMIC DNA]</scope>
    <source>
        <strain evidence="2 3">LaAM-08-1</strain>
    </source>
</reference>
<sequence length="131" mass="15235">FPRLHESLAHSHHTHPRPSVYDSTRHSGIFHIFRTHHPHVSTHTPKVSACAHAYVIFIRIFTTIYARATTRQENLRKQDLQELSDFPHFTPSALQTHWYASAKDYIAQEHTQAHTPAFIYSYQSGLSIRTH</sequence>
<dbReference type="Proteomes" id="UP000054477">
    <property type="component" value="Unassembled WGS sequence"/>
</dbReference>
<protein>
    <submittedName>
        <fullName evidence="2">Unplaced genomic scaffold K443scaffold_185, whole genome shotgun sequence</fullName>
    </submittedName>
</protein>